<name>A0ABQ6I5P1_9MICO</name>
<feature type="region of interest" description="Disordered" evidence="1">
    <location>
        <begin position="319"/>
        <end position="339"/>
    </location>
</feature>
<dbReference type="Proteomes" id="UP001157091">
    <property type="component" value="Unassembled WGS sequence"/>
</dbReference>
<dbReference type="InterPro" id="IPR003870">
    <property type="entry name" value="DUF222"/>
</dbReference>
<dbReference type="CDD" id="cd00085">
    <property type="entry name" value="HNHc"/>
    <property type="match status" value="1"/>
</dbReference>
<proteinExistence type="predicted"/>
<accession>A0ABQ6I5P1</accession>
<gene>
    <name evidence="3" type="ORF">GCM10025864_30420</name>
</gene>
<evidence type="ECO:0000313" key="3">
    <source>
        <dbReference type="EMBL" id="GMA25283.1"/>
    </source>
</evidence>
<keyword evidence="4" id="KW-1185">Reference proteome</keyword>
<dbReference type="InterPro" id="IPR003615">
    <property type="entry name" value="HNH_nuc"/>
</dbReference>
<evidence type="ECO:0000256" key="1">
    <source>
        <dbReference type="SAM" id="MobiDB-lite"/>
    </source>
</evidence>
<reference evidence="4" key="1">
    <citation type="journal article" date="2019" name="Int. J. Syst. Evol. Microbiol.">
        <title>The Global Catalogue of Microorganisms (GCM) 10K type strain sequencing project: providing services to taxonomists for standard genome sequencing and annotation.</title>
        <authorList>
            <consortium name="The Broad Institute Genomics Platform"/>
            <consortium name="The Broad Institute Genome Sequencing Center for Infectious Disease"/>
            <person name="Wu L."/>
            <person name="Ma J."/>
        </authorList>
    </citation>
    <scope>NUCLEOTIDE SEQUENCE [LARGE SCALE GENOMIC DNA]</scope>
    <source>
        <strain evidence="4">NBRC 106348</strain>
    </source>
</reference>
<feature type="compositionally biased region" description="Low complexity" evidence="1">
    <location>
        <begin position="327"/>
        <end position="339"/>
    </location>
</feature>
<organism evidence="3 4">
    <name type="scientific">Luteimicrobium album</name>
    <dbReference type="NCBI Taxonomy" id="1054550"/>
    <lineage>
        <taxon>Bacteria</taxon>
        <taxon>Bacillati</taxon>
        <taxon>Actinomycetota</taxon>
        <taxon>Actinomycetes</taxon>
        <taxon>Micrococcales</taxon>
        <taxon>Luteimicrobium</taxon>
    </lineage>
</organism>
<evidence type="ECO:0000313" key="4">
    <source>
        <dbReference type="Proteomes" id="UP001157091"/>
    </source>
</evidence>
<dbReference type="EMBL" id="BSUK01000001">
    <property type="protein sequence ID" value="GMA25283.1"/>
    <property type="molecule type" value="Genomic_DNA"/>
</dbReference>
<protein>
    <recommendedName>
        <fullName evidence="2">DUF222 domain-containing protein</fullName>
    </recommendedName>
</protein>
<feature type="domain" description="DUF222" evidence="2">
    <location>
        <begin position="100"/>
        <end position="451"/>
    </location>
</feature>
<sequence length="581" mass="60488">MSVVSGTIEHMFEPMPQAVPATELASGCAVDAAGVADPPRLPGLPADPLAAFLDEAAGFEPAPDGPLVERRDLDGLEDVVPGAALALALEGLEPADLSDEALLEVAAAAERLRSWAFALQARTITELTLRAGGSGVTLDGVSASAAARLCLTGRSADLLVGMAAGLGDLPEVADALGDGRIDERRARTLVDGSVDVPREDRRRLVAPLVGTRSEPGPACRLTAPRVRERVRRAVAAYDPAGADRRRERARAERCVRFEPAGDAMAYLSALLPAGDAAGVRAHLDALAVPAQRAPGEVRTLDQLRADTLVALLTGARPVEHRRPDPCEAAPEASPAATEGAATEGVATGGVALDDVAMGDAVVDGVAWTAPTVRTVVHVTVAASTLLGLDDEPGELRGFGPIPASLARGLASGPNVTWQRILTDPATGVATDVSRRTYRPGVVLGDLVRARDETCTFPGCRVPAWRCDLGHVEPFDHASAGAEPRPPGQTRADNLHPVCRRHHNLKTHGAWSTVRDPASGRVTWGAPSGHDHVVGAHVVDRAHACAALGDGEVETSRPAAAGRRDVPAVPIRRELLDEGPPF</sequence>
<dbReference type="Pfam" id="PF02720">
    <property type="entry name" value="DUF222"/>
    <property type="match status" value="1"/>
</dbReference>
<comment type="caution">
    <text evidence="3">The sequence shown here is derived from an EMBL/GenBank/DDBJ whole genome shotgun (WGS) entry which is preliminary data.</text>
</comment>
<evidence type="ECO:0000259" key="2">
    <source>
        <dbReference type="Pfam" id="PF02720"/>
    </source>
</evidence>